<organism evidence="2 3">
    <name type="scientific">Oryza rufipogon</name>
    <name type="common">Brownbeard rice</name>
    <name type="synonym">Asian wild rice</name>
    <dbReference type="NCBI Taxonomy" id="4529"/>
    <lineage>
        <taxon>Eukaryota</taxon>
        <taxon>Viridiplantae</taxon>
        <taxon>Streptophyta</taxon>
        <taxon>Embryophyta</taxon>
        <taxon>Tracheophyta</taxon>
        <taxon>Spermatophyta</taxon>
        <taxon>Magnoliopsida</taxon>
        <taxon>Liliopsida</taxon>
        <taxon>Poales</taxon>
        <taxon>Poaceae</taxon>
        <taxon>BOP clade</taxon>
        <taxon>Oryzoideae</taxon>
        <taxon>Oryzeae</taxon>
        <taxon>Oryzinae</taxon>
        <taxon>Oryza</taxon>
    </lineage>
</organism>
<dbReference type="HOGENOM" id="CLU_155517_0_0_1"/>
<proteinExistence type="predicted"/>
<dbReference type="AlphaFoldDB" id="A0A0E0RB22"/>
<dbReference type="EnsemblPlants" id="ORUFI11G21750.1">
    <property type="protein sequence ID" value="ORUFI11G21750.1"/>
    <property type="gene ID" value="ORUFI11G21750"/>
</dbReference>
<feature type="region of interest" description="Disordered" evidence="1">
    <location>
        <begin position="64"/>
        <end position="123"/>
    </location>
</feature>
<dbReference type="Gramene" id="ORUFI11G21750.1">
    <property type="protein sequence ID" value="ORUFI11G21750.1"/>
    <property type="gene ID" value="ORUFI11G21750"/>
</dbReference>
<protein>
    <submittedName>
        <fullName evidence="2">Uncharacterized protein</fullName>
    </submittedName>
</protein>
<sequence>MHISLSFPVFLRLSPSTTRVVTDQIDHRFQAIVAARVDPLPVPGSPFCLSASLSHEFATSTVMGGVDPMTSSPPVRIPSSLGDGPLAVVTPEARGNETGGQRIRRQGRLEDGGDEAGGKPALGGTWAKMRLEGTVG</sequence>
<keyword evidence="3" id="KW-1185">Reference proteome</keyword>
<name>A0A0E0RB22_ORYRU</name>
<dbReference type="OMA" id="DQIDHRF"/>
<evidence type="ECO:0000313" key="3">
    <source>
        <dbReference type="Proteomes" id="UP000008022"/>
    </source>
</evidence>
<evidence type="ECO:0000313" key="2">
    <source>
        <dbReference type="EnsemblPlants" id="ORUFI11G21750.1"/>
    </source>
</evidence>
<dbReference type="Proteomes" id="UP000008022">
    <property type="component" value="Unassembled WGS sequence"/>
</dbReference>
<evidence type="ECO:0000256" key="1">
    <source>
        <dbReference type="SAM" id="MobiDB-lite"/>
    </source>
</evidence>
<accession>A0A0E0RB22</accession>
<reference evidence="2" key="2">
    <citation type="submission" date="2015-06" db="UniProtKB">
        <authorList>
            <consortium name="EnsemblPlants"/>
        </authorList>
    </citation>
    <scope>IDENTIFICATION</scope>
</reference>
<reference evidence="3" key="1">
    <citation type="submission" date="2013-06" db="EMBL/GenBank/DDBJ databases">
        <authorList>
            <person name="Zhao Q."/>
        </authorList>
    </citation>
    <scope>NUCLEOTIDE SEQUENCE</scope>
    <source>
        <strain evidence="3">cv. W1943</strain>
    </source>
</reference>